<keyword evidence="3" id="KW-1185">Reference proteome</keyword>
<evidence type="ECO:0008006" key="4">
    <source>
        <dbReference type="Google" id="ProtNLM"/>
    </source>
</evidence>
<organism evidence="2 3">
    <name type="scientific">Actinacidiphila polyblastidii</name>
    <dbReference type="NCBI Taxonomy" id="3110430"/>
    <lineage>
        <taxon>Bacteria</taxon>
        <taxon>Bacillati</taxon>
        <taxon>Actinomycetota</taxon>
        <taxon>Actinomycetes</taxon>
        <taxon>Kitasatosporales</taxon>
        <taxon>Streptomycetaceae</taxon>
        <taxon>Actinacidiphila</taxon>
    </lineage>
</organism>
<name>A0ABU7PHB2_9ACTN</name>
<reference evidence="2 3" key="1">
    <citation type="submission" date="2023-12" db="EMBL/GenBank/DDBJ databases">
        <title>Streptomyces sp. V4-01.</title>
        <authorList>
            <person name="Somphong A."/>
            <person name="Phongsopitanun W."/>
        </authorList>
    </citation>
    <scope>NUCLEOTIDE SEQUENCE [LARGE SCALE GENOMIC DNA]</scope>
    <source>
        <strain evidence="2 3">V4-01</strain>
    </source>
</reference>
<keyword evidence="1" id="KW-0812">Transmembrane</keyword>
<evidence type="ECO:0000256" key="1">
    <source>
        <dbReference type="SAM" id="Phobius"/>
    </source>
</evidence>
<gene>
    <name evidence="2" type="ORF">V2S66_25035</name>
</gene>
<proteinExistence type="predicted"/>
<sequence length="179" mass="17925">MKGIRAVAAGTGAAARAAGEDGAQRGVVAAFVRFVVCGGGVSVLSSALLLAVTGRVPFALANAVVTVASTLLATELHHRFTFAARGEGGIRGAGLAGWRIHAKSALTLVVAYLFTTVAVLALGAVHPHAGPLLTQAVYLAASGVAGTGRFLVLRLVVFARRPALPAASPLDRGRVAVAA</sequence>
<feature type="transmembrane region" description="Helical" evidence="1">
    <location>
        <begin position="105"/>
        <end position="125"/>
    </location>
</feature>
<comment type="caution">
    <text evidence="2">The sequence shown here is derived from an EMBL/GenBank/DDBJ whole genome shotgun (WGS) entry which is preliminary data.</text>
</comment>
<keyword evidence="1" id="KW-0472">Membrane</keyword>
<protein>
    <recommendedName>
        <fullName evidence="4">GtrA-like protein</fullName>
    </recommendedName>
</protein>
<dbReference type="RefSeq" id="WP_330798637.1">
    <property type="nucleotide sequence ID" value="NZ_JAZEWV010000026.1"/>
</dbReference>
<feature type="transmembrane region" description="Helical" evidence="1">
    <location>
        <begin position="137"/>
        <end position="157"/>
    </location>
</feature>
<accession>A0ABU7PHB2</accession>
<evidence type="ECO:0000313" key="3">
    <source>
        <dbReference type="Proteomes" id="UP001344658"/>
    </source>
</evidence>
<keyword evidence="1" id="KW-1133">Transmembrane helix</keyword>
<evidence type="ECO:0000313" key="2">
    <source>
        <dbReference type="EMBL" id="MEE4545221.1"/>
    </source>
</evidence>
<feature type="transmembrane region" description="Helical" evidence="1">
    <location>
        <begin position="27"/>
        <end position="52"/>
    </location>
</feature>
<dbReference type="Proteomes" id="UP001344658">
    <property type="component" value="Unassembled WGS sequence"/>
</dbReference>
<dbReference type="EMBL" id="JAZEWV010000026">
    <property type="protein sequence ID" value="MEE4545221.1"/>
    <property type="molecule type" value="Genomic_DNA"/>
</dbReference>